<keyword evidence="2" id="KW-0812">Transmembrane</keyword>
<dbReference type="AlphaFoldDB" id="A0A9W8HKZ0"/>
<dbReference type="OrthoDB" id="5582319at2759"/>
<evidence type="ECO:0000313" key="4">
    <source>
        <dbReference type="Proteomes" id="UP001140217"/>
    </source>
</evidence>
<name>A0A9W8HKZ0_9FUNG</name>
<feature type="region of interest" description="Disordered" evidence="1">
    <location>
        <begin position="77"/>
        <end position="105"/>
    </location>
</feature>
<evidence type="ECO:0000256" key="2">
    <source>
        <dbReference type="SAM" id="Phobius"/>
    </source>
</evidence>
<accession>A0A9W8HKZ0</accession>
<sequence>MRLRLTIDCSAVGDAGCAQLQAVARMLSESKPGGPISAPKGDPGVVAAIAMTASLFAVLAIVLLALFARRQLQKRRQARASDGYQSDELDDTFVDSPRSPLSTKRPFSHEDEVVFRLSMSPY</sequence>
<evidence type="ECO:0000313" key="3">
    <source>
        <dbReference type="EMBL" id="KAJ2784623.1"/>
    </source>
</evidence>
<proteinExistence type="predicted"/>
<keyword evidence="2" id="KW-0472">Membrane</keyword>
<organism evidence="3 4">
    <name type="scientific">Coemansia javaensis</name>
    <dbReference type="NCBI Taxonomy" id="2761396"/>
    <lineage>
        <taxon>Eukaryota</taxon>
        <taxon>Fungi</taxon>
        <taxon>Fungi incertae sedis</taxon>
        <taxon>Zoopagomycota</taxon>
        <taxon>Kickxellomycotina</taxon>
        <taxon>Kickxellomycetes</taxon>
        <taxon>Kickxellales</taxon>
        <taxon>Kickxellaceae</taxon>
        <taxon>Coemansia</taxon>
    </lineage>
</organism>
<feature type="transmembrane region" description="Helical" evidence="2">
    <location>
        <begin position="45"/>
        <end position="67"/>
    </location>
</feature>
<comment type="caution">
    <text evidence="3">The sequence shown here is derived from an EMBL/GenBank/DDBJ whole genome shotgun (WGS) entry which is preliminary data.</text>
</comment>
<reference evidence="3" key="1">
    <citation type="submission" date="2022-07" db="EMBL/GenBank/DDBJ databases">
        <title>Phylogenomic reconstructions and comparative analyses of Kickxellomycotina fungi.</title>
        <authorList>
            <person name="Reynolds N.K."/>
            <person name="Stajich J.E."/>
            <person name="Barry K."/>
            <person name="Grigoriev I.V."/>
            <person name="Crous P."/>
            <person name="Smith M.E."/>
        </authorList>
    </citation>
    <scope>NUCLEOTIDE SEQUENCE</scope>
    <source>
        <strain evidence="3">NBRC 105414</strain>
    </source>
</reference>
<gene>
    <name evidence="3" type="ORF">H4R18_001002</name>
</gene>
<dbReference type="EMBL" id="JANBUL010000023">
    <property type="protein sequence ID" value="KAJ2784623.1"/>
    <property type="molecule type" value="Genomic_DNA"/>
</dbReference>
<protein>
    <submittedName>
        <fullName evidence="3">Uncharacterized protein</fullName>
    </submittedName>
</protein>
<keyword evidence="4" id="KW-1185">Reference proteome</keyword>
<dbReference type="Proteomes" id="UP001140217">
    <property type="component" value="Unassembled WGS sequence"/>
</dbReference>
<evidence type="ECO:0000256" key="1">
    <source>
        <dbReference type="SAM" id="MobiDB-lite"/>
    </source>
</evidence>
<keyword evidence="2" id="KW-1133">Transmembrane helix</keyword>